<dbReference type="Proteomes" id="UP000504615">
    <property type="component" value="Unplaced"/>
</dbReference>
<feature type="transmembrane region" description="Helical" evidence="12">
    <location>
        <begin position="146"/>
        <end position="167"/>
    </location>
</feature>
<organism evidence="14 15">
    <name type="scientific">Pogonomyrmex barbatus</name>
    <name type="common">red harvester ant</name>
    <dbReference type="NCBI Taxonomy" id="144034"/>
    <lineage>
        <taxon>Eukaryota</taxon>
        <taxon>Metazoa</taxon>
        <taxon>Ecdysozoa</taxon>
        <taxon>Arthropoda</taxon>
        <taxon>Hexapoda</taxon>
        <taxon>Insecta</taxon>
        <taxon>Pterygota</taxon>
        <taxon>Neoptera</taxon>
        <taxon>Endopterygota</taxon>
        <taxon>Hymenoptera</taxon>
        <taxon>Apocrita</taxon>
        <taxon>Aculeata</taxon>
        <taxon>Formicoidea</taxon>
        <taxon>Formicidae</taxon>
        <taxon>Myrmicinae</taxon>
        <taxon>Pogonomyrmex</taxon>
    </lineage>
</organism>
<evidence type="ECO:0000256" key="2">
    <source>
        <dbReference type="ARBA" id="ARBA00004141"/>
    </source>
</evidence>
<dbReference type="Gene3D" id="1.20.120.1770">
    <property type="match status" value="1"/>
</dbReference>
<evidence type="ECO:0000256" key="10">
    <source>
        <dbReference type="ARBA" id="ARBA00023136"/>
    </source>
</evidence>
<evidence type="ECO:0000256" key="4">
    <source>
        <dbReference type="ARBA" id="ARBA00022617"/>
    </source>
</evidence>
<keyword evidence="10 12" id="KW-0472">Membrane</keyword>
<dbReference type="AlphaFoldDB" id="A0A6I9VZ86"/>
<name>A0A6I9VZ86_9HYME</name>
<evidence type="ECO:0000259" key="13">
    <source>
        <dbReference type="PROSITE" id="PS50939"/>
    </source>
</evidence>
<gene>
    <name evidence="15" type="primary">LOC105425491</name>
</gene>
<evidence type="ECO:0000256" key="5">
    <source>
        <dbReference type="ARBA" id="ARBA00022692"/>
    </source>
</evidence>
<sequence>MTEKNEEFSFQSAGSKPGLFRNDSIENIINIGSRKSSCNAQRIFISIMDTINHALIILVTVYIIYHAAKEYSITSIHVILCTIGYVLLMSEAIVVLASDNILTTFLSRRANKYLHCILQAVGLILNLVGVSLMYNIQPIHFRSIHGITGFTSLMITIVATIFGYPVWIAWKLRKFVRPIVTKLFHNFLGISGFVIGMISQCYGYKKNWIYQVSNIKHVDEILLVLTVLIIILSLRGALSSLYRQATDCMKLLRPSI</sequence>
<dbReference type="PANTHER" id="PTHR15422:SF43">
    <property type="entry name" value="ASCORBATE FERRIREDUCTASE (TRANSMEMBRANE)"/>
    <property type="match status" value="1"/>
</dbReference>
<feature type="transmembrane region" description="Helical" evidence="12">
    <location>
        <begin position="71"/>
        <end position="96"/>
    </location>
</feature>
<dbReference type="InterPro" id="IPR006593">
    <property type="entry name" value="Cyt_b561/ferric_Rdtase_TM"/>
</dbReference>
<feature type="transmembrane region" description="Helical" evidence="12">
    <location>
        <begin position="221"/>
        <end position="242"/>
    </location>
</feature>
<evidence type="ECO:0000313" key="14">
    <source>
        <dbReference type="Proteomes" id="UP000504615"/>
    </source>
</evidence>
<dbReference type="KEGG" id="pbar:105425491"/>
<dbReference type="OrthoDB" id="432881at2759"/>
<dbReference type="GO" id="GO:0016020">
    <property type="term" value="C:membrane"/>
    <property type="evidence" value="ECO:0007669"/>
    <property type="project" value="UniProtKB-SubCell"/>
</dbReference>
<dbReference type="Pfam" id="PF03188">
    <property type="entry name" value="Cytochrom_B561"/>
    <property type="match status" value="1"/>
</dbReference>
<evidence type="ECO:0000256" key="12">
    <source>
        <dbReference type="SAM" id="Phobius"/>
    </source>
</evidence>
<protein>
    <recommendedName>
        <fullName evidence="11">ascorbate ferrireductase (transmembrane)</fullName>
        <ecNumber evidence="11">7.2.1.3</ecNumber>
    </recommendedName>
</protein>
<dbReference type="PROSITE" id="PS50939">
    <property type="entry name" value="CYTOCHROME_B561"/>
    <property type="match status" value="1"/>
</dbReference>
<evidence type="ECO:0000256" key="9">
    <source>
        <dbReference type="ARBA" id="ARBA00023004"/>
    </source>
</evidence>
<evidence type="ECO:0000256" key="1">
    <source>
        <dbReference type="ARBA" id="ARBA00001970"/>
    </source>
</evidence>
<keyword evidence="14" id="KW-1185">Reference proteome</keyword>
<dbReference type="InterPro" id="IPR045150">
    <property type="entry name" value="CYB561D1/2"/>
</dbReference>
<evidence type="ECO:0000256" key="3">
    <source>
        <dbReference type="ARBA" id="ARBA00022448"/>
    </source>
</evidence>
<comment type="cofactor">
    <cofactor evidence="1">
        <name>heme b</name>
        <dbReference type="ChEBI" id="CHEBI:60344"/>
    </cofactor>
</comment>
<keyword evidence="6" id="KW-0479">Metal-binding</keyword>
<feature type="transmembrane region" description="Helical" evidence="12">
    <location>
        <begin position="43"/>
        <end position="65"/>
    </location>
</feature>
<keyword evidence="7" id="KW-0249">Electron transport</keyword>
<proteinExistence type="predicted"/>
<dbReference type="GO" id="GO:0046872">
    <property type="term" value="F:metal ion binding"/>
    <property type="evidence" value="ECO:0007669"/>
    <property type="project" value="UniProtKB-KW"/>
</dbReference>
<reference evidence="15" key="1">
    <citation type="submission" date="2025-08" db="UniProtKB">
        <authorList>
            <consortium name="RefSeq"/>
        </authorList>
    </citation>
    <scope>IDENTIFICATION</scope>
</reference>
<dbReference type="EC" id="7.2.1.3" evidence="11"/>
<dbReference type="RefSeq" id="XP_011634589.1">
    <property type="nucleotide sequence ID" value="XM_011636287.2"/>
</dbReference>
<keyword evidence="3" id="KW-0813">Transport</keyword>
<keyword evidence="9" id="KW-0408">Iron</keyword>
<evidence type="ECO:0000313" key="15">
    <source>
        <dbReference type="RefSeq" id="XP_011634589.1"/>
    </source>
</evidence>
<dbReference type="GO" id="GO:0140575">
    <property type="term" value="F:transmembrane monodehydroascorbate reductase activity"/>
    <property type="evidence" value="ECO:0007669"/>
    <property type="project" value="InterPro"/>
</dbReference>
<dbReference type="PANTHER" id="PTHR15422">
    <property type="entry name" value="OS05G0565100 PROTEIN"/>
    <property type="match status" value="1"/>
</dbReference>
<evidence type="ECO:0000256" key="11">
    <source>
        <dbReference type="ARBA" id="ARBA00024225"/>
    </source>
</evidence>
<keyword evidence="5 12" id="KW-0812">Transmembrane</keyword>
<keyword evidence="8 12" id="KW-1133">Transmembrane helix</keyword>
<feature type="domain" description="Cytochrome b561" evidence="13">
    <location>
        <begin position="47"/>
        <end position="241"/>
    </location>
</feature>
<feature type="transmembrane region" description="Helical" evidence="12">
    <location>
        <begin position="179"/>
        <end position="198"/>
    </location>
</feature>
<keyword evidence="4" id="KW-0349">Heme</keyword>
<feature type="transmembrane region" description="Helical" evidence="12">
    <location>
        <begin position="116"/>
        <end position="134"/>
    </location>
</feature>
<dbReference type="GeneID" id="105425491"/>
<evidence type="ECO:0000256" key="7">
    <source>
        <dbReference type="ARBA" id="ARBA00022982"/>
    </source>
</evidence>
<dbReference type="SMART" id="SM00665">
    <property type="entry name" value="B561"/>
    <property type="match status" value="1"/>
</dbReference>
<comment type="subcellular location">
    <subcellularLocation>
        <location evidence="2">Membrane</location>
        <topology evidence="2">Multi-pass membrane protein</topology>
    </subcellularLocation>
</comment>
<dbReference type="GO" id="GO:0140571">
    <property type="term" value="F:transmembrane ascorbate ferrireductase activity"/>
    <property type="evidence" value="ECO:0007669"/>
    <property type="project" value="UniProtKB-EC"/>
</dbReference>
<accession>A0A6I9VZ86</accession>
<evidence type="ECO:0000256" key="8">
    <source>
        <dbReference type="ARBA" id="ARBA00022989"/>
    </source>
</evidence>
<evidence type="ECO:0000256" key="6">
    <source>
        <dbReference type="ARBA" id="ARBA00022723"/>
    </source>
</evidence>